<dbReference type="Gene3D" id="1.20.1220.12">
    <property type="entry name" value="Malate synthase, domain III"/>
    <property type="match status" value="1"/>
</dbReference>
<comment type="caution">
    <text evidence="10">Lacks conserved residue(s) required for the propagation of feature annotation.</text>
</comment>
<feature type="active site" description="Proton donor" evidence="10 12">
    <location>
        <position position="620"/>
    </location>
</feature>
<keyword evidence="6 10" id="KW-0479">Metal-binding</keyword>
<dbReference type="UniPathway" id="UPA00703">
    <property type="reaction ID" value="UER00720"/>
</dbReference>
<comment type="cofactor">
    <cofactor evidence="1 10">
        <name>Mg(2+)</name>
        <dbReference type="ChEBI" id="CHEBI:18420"/>
    </cofactor>
</comment>
<feature type="binding site" evidence="10">
    <location>
        <position position="424"/>
    </location>
    <ligand>
        <name>glyoxylate</name>
        <dbReference type="ChEBI" id="CHEBI:36655"/>
    </ligand>
</feature>
<evidence type="ECO:0000313" key="19">
    <source>
        <dbReference type="Proteomes" id="UP000187608"/>
    </source>
</evidence>
<feature type="binding site" evidence="10">
    <location>
        <position position="308"/>
    </location>
    <ligand>
        <name>acetyl-CoA</name>
        <dbReference type="ChEBI" id="CHEBI:57288"/>
    </ligand>
</feature>
<feature type="binding site" evidence="10">
    <location>
        <position position="424"/>
    </location>
    <ligand>
        <name>Mg(2+)</name>
        <dbReference type="ChEBI" id="CHEBI:18420"/>
    </ligand>
</feature>
<dbReference type="InterPro" id="IPR011076">
    <property type="entry name" value="Malate_synth_sf"/>
</dbReference>
<keyword evidence="4 10" id="KW-0816">Tricarboxylic acid cycle</keyword>
<feature type="binding site" evidence="10">
    <location>
        <begin position="120"/>
        <end position="121"/>
    </location>
    <ligand>
        <name>acetyl-CoA</name>
        <dbReference type="ChEBI" id="CHEBI:57288"/>
    </ligand>
</feature>
<dbReference type="Pfam" id="PF01274">
    <property type="entry name" value="MS_TIM-barrel"/>
    <property type="match status" value="1"/>
</dbReference>
<dbReference type="AlphaFoldDB" id="A0A1N7IMV2"/>
<evidence type="ECO:0000259" key="16">
    <source>
        <dbReference type="Pfam" id="PF20658"/>
    </source>
</evidence>
<dbReference type="InterPro" id="IPR048357">
    <property type="entry name" value="MSG_insertion"/>
</dbReference>
<dbReference type="GO" id="GO:0005829">
    <property type="term" value="C:cytosol"/>
    <property type="evidence" value="ECO:0007669"/>
    <property type="project" value="TreeGrafter"/>
</dbReference>
<feature type="domain" description="Malate synthase C-terminal" evidence="17">
    <location>
        <begin position="580"/>
        <end position="681"/>
    </location>
</feature>
<name>A0A1N7IMV2_9BACI</name>
<evidence type="ECO:0000256" key="2">
    <source>
        <dbReference type="ARBA" id="ARBA00022435"/>
    </source>
</evidence>
<dbReference type="GO" id="GO:0009436">
    <property type="term" value="P:glyoxylate catabolic process"/>
    <property type="evidence" value="ECO:0007669"/>
    <property type="project" value="TreeGrafter"/>
</dbReference>
<sequence length="717" mass="81129">MNDYHSIGNYYVDSVLYEFIEDEVLPSLPLSSNEIWKGLSEILDHFSEKNELLLQKRKDIQKKIDEYHSTPSNQGYQEFLASLGYLEKQKPPFKITTANVDPEMKNQAGPQLVVPLTNRRFSLNAANARWGSLYDAYYGTDLIPEAPGIEKGDAYNPERGKEVIKQGRSRLDEWFPLTKGSHLDSVRYAIVNGGLCIELKDHSREKLKFPDSFIGYQGDCRKPQSILLKHHDLHIELQFDRNHPIGQIDDAGIKDIQIESAITSIMDCEDSVACVDAADKTNAYRNWLGLLKGDLQTTFEKEGNVIKRSLQADRTYRTPEDEQITVKGRALMLIRNVGHLMKNPAVLDSNNEPCFEGLLDGFVSSLIGMHDLERKINSKEGSIYIVKPKMHGSEEVAFTNELFNKIEDVLGLPRYTLKIGVMDEERRTSLNLHNCIYEVQNRIVFINTGFLDRTGDEIHTSMEKGPVLPKGMMKESVWLQAYEAANVRTGIRTGFIKQAQIGKGMWAKPAKMKAMLKEKIGHLEAGGNTAWVPSPTAATIHAMHYHEVYVPSIQKTIDETDPTMDMLEIPIAAPPESKEEIMQEVRNNAQGILGYVVRWIEQGIGCSTVPDIHDTGLMEDRATLRISSQHIANWIKHGVISSEEVKEVLKQMAEVVDRQNKDDSNYRPMAPDFKQSIAFQAASDLIFLGPNQPNGYTEPILHERRLQFKANQFSQTL</sequence>
<keyword evidence="19" id="KW-1185">Reference proteome</keyword>
<comment type="function">
    <text evidence="10">Involved in the glycolate utilization. Catalyzes the condensation and subsequent hydrolysis of acetyl-coenzyme A (acetyl-CoA) and glyoxylate to form malate and CoA.</text>
</comment>
<evidence type="ECO:0000259" key="15">
    <source>
        <dbReference type="Pfam" id="PF20656"/>
    </source>
</evidence>
<comment type="similarity">
    <text evidence="10 13">Belongs to the malate synthase family. GlcB subfamily.</text>
</comment>
<feature type="domain" description="Malate synthase N-terminal" evidence="15">
    <location>
        <begin position="16"/>
        <end position="69"/>
    </location>
</feature>
<feature type="domain" description="Malate synthase TIM barrel" evidence="14">
    <location>
        <begin position="332"/>
        <end position="561"/>
    </location>
</feature>
<dbReference type="EMBL" id="FTOC01000001">
    <property type="protein sequence ID" value="SIS38423.1"/>
    <property type="molecule type" value="Genomic_DNA"/>
</dbReference>
<feature type="binding site" evidence="10">
    <location>
        <position position="452"/>
    </location>
    <ligand>
        <name>Mg(2+)</name>
        <dbReference type="ChEBI" id="CHEBI:18420"/>
    </ligand>
</feature>
<keyword evidence="2 10" id="KW-0329">Glyoxylate bypass</keyword>
<keyword evidence="3 10" id="KW-0963">Cytoplasm</keyword>
<dbReference type="InterPro" id="IPR006253">
    <property type="entry name" value="Malate_synthG"/>
</dbReference>
<dbReference type="Pfam" id="PF20656">
    <property type="entry name" value="MS_N"/>
    <property type="match status" value="1"/>
</dbReference>
<feature type="active site" description="Proton acceptor" evidence="10 12">
    <location>
        <position position="335"/>
    </location>
</feature>
<dbReference type="GO" id="GO:0004474">
    <property type="term" value="F:malate synthase activity"/>
    <property type="evidence" value="ECO:0007669"/>
    <property type="project" value="UniProtKB-UniRule"/>
</dbReference>
<feature type="domain" description="Malate synthase G alpha-beta insertion" evidence="16">
    <location>
        <begin position="155"/>
        <end position="230"/>
    </location>
</feature>
<evidence type="ECO:0000256" key="7">
    <source>
        <dbReference type="ARBA" id="ARBA00022842"/>
    </source>
</evidence>
<reference evidence="19" key="1">
    <citation type="submission" date="2017-01" db="EMBL/GenBank/DDBJ databases">
        <authorList>
            <person name="Varghese N."/>
            <person name="Submissions S."/>
        </authorList>
    </citation>
    <scope>NUCLEOTIDE SEQUENCE [LARGE SCALE GENOMIC DNA]</scope>
    <source>
        <strain evidence="19">DSM 23127</strain>
    </source>
</reference>
<evidence type="ECO:0000256" key="10">
    <source>
        <dbReference type="HAMAP-Rule" id="MF_00641"/>
    </source>
</evidence>
<proteinExistence type="inferred from homology"/>
<dbReference type="GO" id="GO:0006097">
    <property type="term" value="P:glyoxylate cycle"/>
    <property type="evidence" value="ECO:0007669"/>
    <property type="project" value="UniProtKB-UniRule"/>
</dbReference>
<dbReference type="InterPro" id="IPR048356">
    <property type="entry name" value="MS_N"/>
</dbReference>
<dbReference type="InterPro" id="IPR048355">
    <property type="entry name" value="MS_C"/>
</dbReference>
<dbReference type="NCBIfam" id="TIGR01345">
    <property type="entry name" value="malate_syn_G"/>
    <property type="match status" value="1"/>
</dbReference>
<dbReference type="NCBIfam" id="NF002825">
    <property type="entry name" value="PRK02999.1"/>
    <property type="match status" value="1"/>
</dbReference>
<dbReference type="GO" id="GO:0000287">
    <property type="term" value="F:magnesium ion binding"/>
    <property type="evidence" value="ECO:0007669"/>
    <property type="project" value="TreeGrafter"/>
</dbReference>
<comment type="pathway">
    <text evidence="10 13">Carbohydrate metabolism; glyoxylate cycle; (S)-malate from isocitrate: step 2/2.</text>
</comment>
<feature type="binding site" evidence="10">
    <location>
        <position position="335"/>
    </location>
    <ligand>
        <name>glyoxylate</name>
        <dbReference type="ChEBI" id="CHEBI:36655"/>
    </ligand>
</feature>
<dbReference type="PANTHER" id="PTHR42739">
    <property type="entry name" value="MALATE SYNTHASE G"/>
    <property type="match status" value="1"/>
</dbReference>
<keyword evidence="7 10" id="KW-0460">Magnesium</keyword>
<evidence type="ECO:0000256" key="5">
    <source>
        <dbReference type="ARBA" id="ARBA00022679"/>
    </source>
</evidence>
<feature type="binding site" evidence="10">
    <location>
        <position position="113"/>
    </location>
    <ligand>
        <name>acetyl-CoA</name>
        <dbReference type="ChEBI" id="CHEBI:57288"/>
    </ligand>
</feature>
<feature type="binding site" evidence="10">
    <location>
        <position position="533"/>
    </location>
    <ligand>
        <name>acetyl-CoA</name>
        <dbReference type="ChEBI" id="CHEBI:57288"/>
    </ligand>
</feature>
<dbReference type="InterPro" id="IPR001465">
    <property type="entry name" value="Malate_synthase_TIM"/>
</dbReference>
<feature type="binding site" evidence="10">
    <location>
        <begin position="449"/>
        <end position="452"/>
    </location>
    <ligand>
        <name>glyoxylate</name>
        <dbReference type="ChEBI" id="CHEBI:36655"/>
    </ligand>
</feature>
<dbReference type="Proteomes" id="UP000187608">
    <property type="component" value="Unassembled WGS sequence"/>
</dbReference>
<evidence type="ECO:0000256" key="8">
    <source>
        <dbReference type="ARBA" id="ARBA00023097"/>
    </source>
</evidence>
<dbReference type="GO" id="GO:0006099">
    <property type="term" value="P:tricarboxylic acid cycle"/>
    <property type="evidence" value="ECO:0007669"/>
    <property type="project" value="UniProtKB-KW"/>
</dbReference>
<comment type="subcellular location">
    <subcellularLocation>
        <location evidence="10 13">Cytoplasm</location>
    </subcellularLocation>
</comment>
<dbReference type="SUPFAM" id="SSF51645">
    <property type="entry name" value="Malate synthase G"/>
    <property type="match status" value="1"/>
</dbReference>
<evidence type="ECO:0000259" key="14">
    <source>
        <dbReference type="Pfam" id="PF01274"/>
    </source>
</evidence>
<accession>A0A1N7IMV2</accession>
<evidence type="ECO:0000256" key="13">
    <source>
        <dbReference type="RuleBase" id="RU003572"/>
    </source>
</evidence>
<evidence type="ECO:0000313" key="18">
    <source>
        <dbReference type="EMBL" id="SIS38423.1"/>
    </source>
</evidence>
<evidence type="ECO:0000256" key="6">
    <source>
        <dbReference type="ARBA" id="ARBA00022723"/>
    </source>
</evidence>
<evidence type="ECO:0000256" key="9">
    <source>
        <dbReference type="ARBA" id="ARBA00047918"/>
    </source>
</evidence>
<evidence type="ECO:0000256" key="11">
    <source>
        <dbReference type="NCBIfam" id="TIGR01345"/>
    </source>
</evidence>
<evidence type="ECO:0000259" key="17">
    <source>
        <dbReference type="Pfam" id="PF20659"/>
    </source>
</evidence>
<comment type="subunit">
    <text evidence="10">Monomer.</text>
</comment>
<protein>
    <recommendedName>
        <fullName evidence="10 11">Malate synthase G</fullName>
        <ecNumber evidence="10 11">2.3.3.9</ecNumber>
    </recommendedName>
</protein>
<dbReference type="Pfam" id="PF20658">
    <property type="entry name" value="MSG_insertion"/>
    <property type="match status" value="1"/>
</dbReference>
<dbReference type="PANTHER" id="PTHR42739:SF1">
    <property type="entry name" value="MALATE SYNTHASE G"/>
    <property type="match status" value="1"/>
</dbReference>
<dbReference type="InterPro" id="IPR046363">
    <property type="entry name" value="MS_N_TIM-barrel_dom"/>
</dbReference>
<dbReference type="InterPro" id="IPR044856">
    <property type="entry name" value="Malate_synth_C_sf"/>
</dbReference>
<dbReference type="HAMAP" id="MF_00641">
    <property type="entry name" value="Malate_synth_G"/>
    <property type="match status" value="1"/>
</dbReference>
<comment type="catalytic activity">
    <reaction evidence="9 10 13">
        <text>glyoxylate + acetyl-CoA + H2O = (S)-malate + CoA + H(+)</text>
        <dbReference type="Rhea" id="RHEA:18181"/>
        <dbReference type="ChEBI" id="CHEBI:15377"/>
        <dbReference type="ChEBI" id="CHEBI:15378"/>
        <dbReference type="ChEBI" id="CHEBI:15589"/>
        <dbReference type="ChEBI" id="CHEBI:36655"/>
        <dbReference type="ChEBI" id="CHEBI:57287"/>
        <dbReference type="ChEBI" id="CHEBI:57288"/>
        <dbReference type="EC" id="2.3.3.9"/>
    </reaction>
</comment>
<evidence type="ECO:0000256" key="4">
    <source>
        <dbReference type="ARBA" id="ARBA00022532"/>
    </source>
</evidence>
<dbReference type="Pfam" id="PF20659">
    <property type="entry name" value="MS_C"/>
    <property type="match status" value="1"/>
</dbReference>
<dbReference type="Gene3D" id="3.20.20.360">
    <property type="entry name" value="Malate synthase, domain 3"/>
    <property type="match status" value="2"/>
</dbReference>
<evidence type="ECO:0000256" key="3">
    <source>
        <dbReference type="ARBA" id="ARBA00022490"/>
    </source>
</evidence>
<keyword evidence="8 10" id="KW-0558">Oxidation</keyword>
<dbReference type="RefSeq" id="WP_076556844.1">
    <property type="nucleotide sequence ID" value="NZ_FTOC01000001.1"/>
</dbReference>
<dbReference type="STRING" id="570947.SAMN05421687_101596"/>
<feature type="binding site" evidence="10">
    <location>
        <position position="271"/>
    </location>
    <ligand>
        <name>acetyl-CoA</name>
        <dbReference type="ChEBI" id="CHEBI:57288"/>
    </ligand>
</feature>
<gene>
    <name evidence="10" type="primary">glcB</name>
    <name evidence="18" type="ORF">SAMN05421687_101596</name>
</gene>
<evidence type="ECO:0000256" key="1">
    <source>
        <dbReference type="ARBA" id="ARBA00001946"/>
    </source>
</evidence>
<organism evidence="18 19">
    <name type="scientific">Salimicrobium flavidum</name>
    <dbReference type="NCBI Taxonomy" id="570947"/>
    <lineage>
        <taxon>Bacteria</taxon>
        <taxon>Bacillati</taxon>
        <taxon>Bacillota</taxon>
        <taxon>Bacilli</taxon>
        <taxon>Bacillales</taxon>
        <taxon>Bacillaceae</taxon>
        <taxon>Salimicrobium</taxon>
    </lineage>
</organism>
<evidence type="ECO:0000256" key="12">
    <source>
        <dbReference type="PIRSR" id="PIRSR601465-50"/>
    </source>
</evidence>
<keyword evidence="5 10" id="KW-0808">Transferase</keyword>
<dbReference type="EC" id="2.3.3.9" evidence="10 11"/>
<feature type="modified residue" description="Cysteine sulfenic acid (-SOH)" evidence="10">
    <location>
        <position position="606"/>
    </location>
</feature>